<dbReference type="Proteomes" id="UP001160148">
    <property type="component" value="Unassembled WGS sequence"/>
</dbReference>
<evidence type="ECO:0000313" key="2">
    <source>
        <dbReference type="Proteomes" id="UP001160148"/>
    </source>
</evidence>
<keyword evidence="2" id="KW-1185">Reference proteome</keyword>
<accession>A0AAV0WJT1</accession>
<reference evidence="1 2" key="1">
    <citation type="submission" date="2023-01" db="EMBL/GenBank/DDBJ databases">
        <authorList>
            <person name="Whitehead M."/>
        </authorList>
    </citation>
    <scope>NUCLEOTIDE SEQUENCE [LARGE SCALE GENOMIC DNA]</scope>
</reference>
<name>A0AAV0WJT1_9HEMI</name>
<comment type="caution">
    <text evidence="1">The sequence shown here is derived from an EMBL/GenBank/DDBJ whole genome shotgun (WGS) entry which is preliminary data.</text>
</comment>
<protein>
    <submittedName>
        <fullName evidence="1">Uncharacterized protein</fullName>
    </submittedName>
</protein>
<gene>
    <name evidence="1" type="ORF">MEUPH1_LOCUS11875</name>
</gene>
<proteinExistence type="predicted"/>
<dbReference type="AlphaFoldDB" id="A0AAV0WJT1"/>
<dbReference type="EMBL" id="CARXXK010000002">
    <property type="protein sequence ID" value="CAI6356103.1"/>
    <property type="molecule type" value="Genomic_DNA"/>
</dbReference>
<sequence length="95" mass="11163">MPFLRFITGRKKIISSIKTKCNLTSDYLPTDKFEKAELHYENGDFKVACFTMNHQSCLVNMPSSLDQNNIKWKEGRKTELDAIVTENSDYYFIHY</sequence>
<evidence type="ECO:0000313" key="1">
    <source>
        <dbReference type="EMBL" id="CAI6356103.1"/>
    </source>
</evidence>
<organism evidence="1 2">
    <name type="scientific">Macrosiphum euphorbiae</name>
    <name type="common">potato aphid</name>
    <dbReference type="NCBI Taxonomy" id="13131"/>
    <lineage>
        <taxon>Eukaryota</taxon>
        <taxon>Metazoa</taxon>
        <taxon>Ecdysozoa</taxon>
        <taxon>Arthropoda</taxon>
        <taxon>Hexapoda</taxon>
        <taxon>Insecta</taxon>
        <taxon>Pterygota</taxon>
        <taxon>Neoptera</taxon>
        <taxon>Paraneoptera</taxon>
        <taxon>Hemiptera</taxon>
        <taxon>Sternorrhyncha</taxon>
        <taxon>Aphidomorpha</taxon>
        <taxon>Aphidoidea</taxon>
        <taxon>Aphididae</taxon>
        <taxon>Macrosiphini</taxon>
        <taxon>Macrosiphum</taxon>
    </lineage>
</organism>